<sequence>MNIEGYPEASSLLVEVKVPRYRTCDSEARLSCHYSLEGETLYSLKWYKGDSQFYQYIPGNPQPKTYFKVPGVNVDIHKMPRRIELPPAA</sequence>
<reference evidence="1" key="3">
    <citation type="submission" date="2019-06" db="EMBL/GenBank/DDBJ databases">
        <authorList>
            <person name="Poynton C."/>
            <person name="Hasenbein S."/>
            <person name="Benoit J.B."/>
            <person name="Sepulveda M.S."/>
            <person name="Poelchau M.F."/>
            <person name="Murali S.C."/>
            <person name="Chen S."/>
            <person name="Glastad K.M."/>
            <person name="Werren J.H."/>
            <person name="Vineis J.H."/>
            <person name="Bowen J.L."/>
            <person name="Friedrich M."/>
            <person name="Jones J."/>
            <person name="Robertson H.M."/>
            <person name="Feyereisen R."/>
            <person name="Mechler-Hickson A."/>
            <person name="Mathers N."/>
            <person name="Lee C.E."/>
            <person name="Colbourne J.K."/>
            <person name="Biales A."/>
            <person name="Johnston J.S."/>
            <person name="Wellborn G.A."/>
            <person name="Rosendale A.J."/>
            <person name="Cridge A.G."/>
            <person name="Munoz-Torres M.C."/>
            <person name="Bain P.A."/>
            <person name="Manny A.R."/>
            <person name="Major K.M."/>
            <person name="Lambert F.N."/>
            <person name="Vulpe C.D."/>
            <person name="Tuck P."/>
            <person name="Blalock B.J."/>
            <person name="Lin Y.-Y."/>
            <person name="Smith M.E."/>
            <person name="Ochoa-Acuna H."/>
            <person name="Chen M.-J.M."/>
            <person name="Childers C.P."/>
            <person name="Qu J."/>
            <person name="Dugan S."/>
            <person name="Lee S.L."/>
            <person name="Chao H."/>
            <person name="Dinh H."/>
            <person name="Han Y."/>
            <person name="Doddapaneni H."/>
            <person name="Worley K.C."/>
            <person name="Muzny D.M."/>
            <person name="Gibbs R.A."/>
            <person name="Richards S."/>
        </authorList>
    </citation>
    <scope>NUCLEOTIDE SEQUENCE</scope>
    <source>
        <strain evidence="1">HAZT.00-mixed</strain>
        <tissue evidence="1">Whole organism</tissue>
    </source>
</reference>
<evidence type="ECO:0000313" key="1">
    <source>
        <dbReference type="EMBL" id="KAA0188394.1"/>
    </source>
</evidence>
<dbReference type="PANTHER" id="PTHR21261:SF15">
    <property type="entry name" value="BEATEN PATH IIIA, ISOFORM D-RELATED"/>
    <property type="match status" value="1"/>
</dbReference>
<dbReference type="AlphaFoldDB" id="A0A6A0GTW7"/>
<dbReference type="PANTHER" id="PTHR21261">
    <property type="entry name" value="BEAT PROTEIN"/>
    <property type="match status" value="1"/>
</dbReference>
<name>A0A6A0GTW7_HYAAZ</name>
<reference evidence="1" key="2">
    <citation type="journal article" date="2018" name="Environ. Sci. Technol.">
        <title>The Toxicogenome of Hyalella azteca: A Model for Sediment Ecotoxicology and Evolutionary Toxicology.</title>
        <authorList>
            <person name="Poynton H.C."/>
            <person name="Hasenbein S."/>
            <person name="Benoit J.B."/>
            <person name="Sepulveda M.S."/>
            <person name="Poelchau M.F."/>
            <person name="Hughes D.S.T."/>
            <person name="Murali S.C."/>
            <person name="Chen S."/>
            <person name="Glastad K.M."/>
            <person name="Goodisman M.A.D."/>
            <person name="Werren J.H."/>
            <person name="Vineis J.H."/>
            <person name="Bowen J.L."/>
            <person name="Friedrich M."/>
            <person name="Jones J."/>
            <person name="Robertson H.M."/>
            <person name="Feyereisen R."/>
            <person name="Mechler-Hickson A."/>
            <person name="Mathers N."/>
            <person name="Lee C.E."/>
            <person name="Colbourne J.K."/>
            <person name="Biales A."/>
            <person name="Johnston J.S."/>
            <person name="Wellborn G.A."/>
            <person name="Rosendale A.J."/>
            <person name="Cridge A.G."/>
            <person name="Munoz-Torres M.C."/>
            <person name="Bain P.A."/>
            <person name="Manny A.R."/>
            <person name="Major K.M."/>
            <person name="Lambert F.N."/>
            <person name="Vulpe C.D."/>
            <person name="Tuck P."/>
            <person name="Blalock B.J."/>
            <person name="Lin Y.Y."/>
            <person name="Smith M.E."/>
            <person name="Ochoa-Acuna H."/>
            <person name="Chen M.M."/>
            <person name="Childers C.P."/>
            <person name="Qu J."/>
            <person name="Dugan S."/>
            <person name="Lee S.L."/>
            <person name="Chao H."/>
            <person name="Dinh H."/>
            <person name="Han Y."/>
            <person name="Doddapaneni H."/>
            <person name="Worley K.C."/>
            <person name="Muzny D.M."/>
            <person name="Gibbs R.A."/>
            <person name="Richards S."/>
        </authorList>
    </citation>
    <scope>NUCLEOTIDE SEQUENCE</scope>
    <source>
        <strain evidence="1">HAZT.00-mixed</strain>
        <tissue evidence="1">Whole organism</tissue>
    </source>
</reference>
<reference evidence="1" key="1">
    <citation type="submission" date="2014-08" db="EMBL/GenBank/DDBJ databases">
        <authorList>
            <person name="Murali S."/>
            <person name="Richards S."/>
            <person name="Bandaranaike D."/>
            <person name="Bellair M."/>
            <person name="Blankenburg K."/>
            <person name="Chao H."/>
            <person name="Dinh H."/>
            <person name="Doddapaneni H."/>
            <person name="Dugan-Rocha S."/>
            <person name="Elkadiri S."/>
            <person name="Gnanaolivu R."/>
            <person name="Hughes D."/>
            <person name="Lee S."/>
            <person name="Li M."/>
            <person name="Ming W."/>
            <person name="Munidasa M."/>
            <person name="Muniz J."/>
            <person name="Nguyen L."/>
            <person name="Osuji N."/>
            <person name="Pu L.-L."/>
            <person name="Puazo M."/>
            <person name="Skinner E."/>
            <person name="Qu C."/>
            <person name="Quiroz J."/>
            <person name="Raj R."/>
            <person name="Weissenberger G."/>
            <person name="Xin Y."/>
            <person name="Zou X."/>
            <person name="Han Y."/>
            <person name="Worley K."/>
            <person name="Muzny D."/>
            <person name="Gibbs R."/>
        </authorList>
    </citation>
    <scope>NUCLEOTIDE SEQUENCE</scope>
    <source>
        <strain evidence="1">HAZT.00-mixed</strain>
        <tissue evidence="1">Whole organism</tissue>
    </source>
</reference>
<gene>
    <name evidence="1" type="ORF">HAZT_HAZT007321</name>
</gene>
<protein>
    <recommendedName>
        <fullName evidence="2">Ig-like domain-containing protein</fullName>
    </recommendedName>
</protein>
<comment type="caution">
    <text evidence="1">The sequence shown here is derived from an EMBL/GenBank/DDBJ whole genome shotgun (WGS) entry which is preliminary data.</text>
</comment>
<proteinExistence type="predicted"/>
<accession>A0A6A0GTW7</accession>
<dbReference type="Proteomes" id="UP000711488">
    <property type="component" value="Unassembled WGS sequence"/>
</dbReference>
<evidence type="ECO:0008006" key="2">
    <source>
        <dbReference type="Google" id="ProtNLM"/>
    </source>
</evidence>
<organism evidence="1">
    <name type="scientific">Hyalella azteca</name>
    <name type="common">Amphipod</name>
    <dbReference type="NCBI Taxonomy" id="294128"/>
    <lineage>
        <taxon>Eukaryota</taxon>
        <taxon>Metazoa</taxon>
        <taxon>Ecdysozoa</taxon>
        <taxon>Arthropoda</taxon>
        <taxon>Crustacea</taxon>
        <taxon>Multicrustacea</taxon>
        <taxon>Malacostraca</taxon>
        <taxon>Eumalacostraca</taxon>
        <taxon>Peracarida</taxon>
        <taxon>Amphipoda</taxon>
        <taxon>Senticaudata</taxon>
        <taxon>Talitrida</taxon>
        <taxon>Talitroidea</taxon>
        <taxon>Hyalellidae</taxon>
        <taxon>Hyalella</taxon>
    </lineage>
</organism>
<dbReference type="EMBL" id="JQDR03014264">
    <property type="protein sequence ID" value="KAA0188394.1"/>
    <property type="molecule type" value="Genomic_DNA"/>
</dbReference>